<dbReference type="PANTHER" id="PTHR40039:SF1">
    <property type="entry name" value="PROTEIN DLTD"/>
    <property type="match status" value="1"/>
</dbReference>
<proteinExistence type="inferred from homology"/>
<dbReference type="UniPathway" id="UPA00556"/>
<dbReference type="InterPro" id="IPR006998">
    <property type="entry name" value="DltD"/>
</dbReference>
<evidence type="ECO:0000313" key="2">
    <source>
        <dbReference type="EMBL" id="QNK42253.1"/>
    </source>
</evidence>
<dbReference type="NCBIfam" id="TIGR04092">
    <property type="entry name" value="LTA_DltD"/>
    <property type="match status" value="1"/>
</dbReference>
<gene>
    <name evidence="2" type="primary">dltD</name>
    <name evidence="2" type="ORF">HCR03_08615</name>
</gene>
<dbReference type="RefSeq" id="WP_187037695.1">
    <property type="nucleotide sequence ID" value="NZ_CP060286.1"/>
</dbReference>
<accession>A0A7G8TF62</accession>
<sequence>MRKKLFQVISCLLISIILTGSILFCYEKYLDSAQQKTTYNSAVGRTYGNSKKDKGITLLQRGSNEDNLLIFGSSELGSNVPQNPKNMFPNTELNCNVNIIGDAYVQDLLNTIKVGALSDSLKNKKIVVIVSIQWFMQWLPFLGNEIDVNGYNSNFSELQFYRMMQNPNLSSDIKRYICKRTFELSKGESSLERSNIFSSLYSKNNFLSNSLLTVLNPYYSIRENFLSLKDKHQGLEEMNKFQYAPIQKTKQINWSEEEIEAQKMGQAACTNNKFYIEDDYYSANIKPQLDHLKNSNSNTNLLDSNELKDYEIFLKACKELNIRPYIIFMPTNGFYYDYTGLSAEKRHAFYNLLESKADDYGFDYLDMRDKEYEPYFLKDIMHLGWKGWLYVDKKIVQYYS</sequence>
<dbReference type="EMBL" id="CP060286">
    <property type="protein sequence ID" value="QNK42253.1"/>
    <property type="molecule type" value="Genomic_DNA"/>
</dbReference>
<dbReference type="PIRSF" id="PIRSF021438">
    <property type="entry name" value="DltD"/>
    <property type="match status" value="1"/>
</dbReference>
<dbReference type="Pfam" id="PF04914">
    <property type="entry name" value="DltD"/>
    <property type="match status" value="1"/>
</dbReference>
<reference evidence="2 3" key="1">
    <citation type="submission" date="2020-08" db="EMBL/GenBank/DDBJ databases">
        <title>The isolate Caproiciproducens sp. 7D4C2 produces n-caproate at mildly acidic conditions from hexoses: genome and rBOX comparison with related strains and chain-elongating bacteria.</title>
        <authorList>
            <person name="Esquivel-Elizondo S."/>
            <person name="Bagci C."/>
            <person name="Temovska M."/>
            <person name="Jeon B.S."/>
            <person name="Bessarab I."/>
            <person name="Williams R.B.H."/>
            <person name="Huson D.H."/>
            <person name="Angenent L.T."/>
        </authorList>
    </citation>
    <scope>NUCLEOTIDE SEQUENCE [LARGE SCALE GENOMIC DNA]</scope>
    <source>
        <strain evidence="2 3">7D4C2</strain>
    </source>
</reference>
<dbReference type="SUPFAM" id="SSF52266">
    <property type="entry name" value="SGNH hydrolase"/>
    <property type="match status" value="1"/>
</dbReference>
<dbReference type="InterPro" id="IPR023896">
    <property type="entry name" value="LTA_DltD"/>
</dbReference>
<keyword evidence="1" id="KW-1003">Cell membrane</keyword>
<dbReference type="KEGG" id="cfem:HCR03_08615"/>
<name>A0A7G8TF62_9FIRM</name>
<comment type="pathway">
    <text evidence="1">Cell wall biogenesis; lipoteichoic acid biosynthesis.</text>
</comment>
<dbReference type="GO" id="GO:0005886">
    <property type="term" value="C:plasma membrane"/>
    <property type="evidence" value="ECO:0007669"/>
    <property type="project" value="UniProtKB-UniRule"/>
</dbReference>
<dbReference type="PANTHER" id="PTHR40039">
    <property type="entry name" value="PROTEIN DLTD"/>
    <property type="match status" value="1"/>
</dbReference>
<organism evidence="2 3">
    <name type="scientific">Caproicibacter fermentans</name>
    <dbReference type="NCBI Taxonomy" id="2576756"/>
    <lineage>
        <taxon>Bacteria</taxon>
        <taxon>Bacillati</taxon>
        <taxon>Bacillota</taxon>
        <taxon>Clostridia</taxon>
        <taxon>Eubacteriales</taxon>
        <taxon>Acutalibacteraceae</taxon>
        <taxon>Caproicibacter</taxon>
    </lineage>
</organism>
<keyword evidence="1" id="KW-0472">Membrane</keyword>
<dbReference type="GO" id="GO:0070395">
    <property type="term" value="P:lipoteichoic acid biosynthetic process"/>
    <property type="evidence" value="ECO:0007669"/>
    <property type="project" value="UniProtKB-UniRule"/>
</dbReference>
<comment type="similarity">
    <text evidence="1">Belongs to the DltD family.</text>
</comment>
<evidence type="ECO:0000256" key="1">
    <source>
        <dbReference type="PIRNR" id="PIRNR021438"/>
    </source>
</evidence>
<protein>
    <recommendedName>
        <fullName evidence="1">Protein DltD</fullName>
    </recommendedName>
</protein>
<dbReference type="AlphaFoldDB" id="A0A7G8TF62"/>
<dbReference type="Proteomes" id="UP000515909">
    <property type="component" value="Chromosome"/>
</dbReference>
<evidence type="ECO:0000313" key="3">
    <source>
        <dbReference type="Proteomes" id="UP000515909"/>
    </source>
</evidence>